<gene>
    <name evidence="1" type="ORF">GCM10008018_72980</name>
</gene>
<organism evidence="1 2">
    <name type="scientific">Paenibacillus marchantiophytorum</name>
    <dbReference type="NCBI Taxonomy" id="1619310"/>
    <lineage>
        <taxon>Bacteria</taxon>
        <taxon>Bacillati</taxon>
        <taxon>Bacillota</taxon>
        <taxon>Bacilli</taxon>
        <taxon>Bacillales</taxon>
        <taxon>Paenibacillaceae</taxon>
        <taxon>Paenibacillus</taxon>
    </lineage>
</organism>
<proteinExistence type="predicted"/>
<dbReference type="EMBL" id="BMHE01000124">
    <property type="protein sequence ID" value="GGA18631.1"/>
    <property type="molecule type" value="Genomic_DNA"/>
</dbReference>
<evidence type="ECO:0000313" key="1">
    <source>
        <dbReference type="EMBL" id="GGA18631.1"/>
    </source>
</evidence>
<protein>
    <submittedName>
        <fullName evidence="1">Uncharacterized protein</fullName>
    </submittedName>
</protein>
<evidence type="ECO:0000313" key="2">
    <source>
        <dbReference type="Proteomes" id="UP000615455"/>
    </source>
</evidence>
<keyword evidence="2" id="KW-1185">Reference proteome</keyword>
<sequence length="52" mass="5575">MSKAKRLGAALGNAARRVATMGKAAHRGAASTINLSHSNELIDAYRRENGYF</sequence>
<dbReference type="Proteomes" id="UP000615455">
    <property type="component" value="Unassembled WGS sequence"/>
</dbReference>
<reference evidence="2" key="1">
    <citation type="journal article" date="2019" name="Int. J. Syst. Evol. Microbiol.">
        <title>The Global Catalogue of Microorganisms (GCM) 10K type strain sequencing project: providing services to taxonomists for standard genome sequencing and annotation.</title>
        <authorList>
            <consortium name="The Broad Institute Genomics Platform"/>
            <consortium name="The Broad Institute Genome Sequencing Center for Infectious Disease"/>
            <person name="Wu L."/>
            <person name="Ma J."/>
        </authorList>
    </citation>
    <scope>NUCLEOTIDE SEQUENCE [LARGE SCALE GENOMIC DNA]</scope>
    <source>
        <strain evidence="2">CGMCC 1.15043</strain>
    </source>
</reference>
<accession>A0ABQ1FJM3</accession>
<name>A0ABQ1FJM3_9BACL</name>
<comment type="caution">
    <text evidence="1">The sequence shown here is derived from an EMBL/GenBank/DDBJ whole genome shotgun (WGS) entry which is preliminary data.</text>
</comment>